<comment type="caution">
    <text evidence="5">The sequence shown here is derived from an EMBL/GenBank/DDBJ whole genome shotgun (WGS) entry which is preliminary data.</text>
</comment>
<dbReference type="EMBL" id="CAICTM010000173">
    <property type="protein sequence ID" value="CAB9503720.1"/>
    <property type="molecule type" value="Genomic_DNA"/>
</dbReference>
<evidence type="ECO:0008006" key="7">
    <source>
        <dbReference type="Google" id="ProtNLM"/>
    </source>
</evidence>
<reference evidence="5" key="1">
    <citation type="submission" date="2020-06" db="EMBL/GenBank/DDBJ databases">
        <authorList>
            <consortium name="Plant Systems Biology data submission"/>
        </authorList>
    </citation>
    <scope>NUCLEOTIDE SEQUENCE</scope>
    <source>
        <strain evidence="5">D6</strain>
    </source>
</reference>
<proteinExistence type="predicted"/>
<keyword evidence="4" id="KW-0472">Membrane</keyword>
<sequence>MPFVRWAIVVLMALAVLVLGIYVNDQFGFTRAALGGGGQQNKPLHRVHELHGVVNASIDLHLDIPTILVQQGLYQKDSVANEYGAIAAYWDDSISNNTNGTTAERTVYGPCYAYRDRQINWKKAIARYKADHEPWYNDDRRSRLNPSDLQGYCRPGFLIIGAGKCGTSSLYHYIASHPKVLPASQKQIHYFKYHMHEPLKWYYNHFPSTESLLAAGALMSGEASPGYLPYPDVVIDMKRSMPMPRLLAIGRNPIERSYSSYKYNYVTPTGTYLSKGKNPNIKGQQPIEYYQQFLYSFEDMMKAELAVLKECFAPESEPQKQSKKRWGHVPWIRNEYERRQQNNLPPLIDLDGFCYGGKVSKEVLRKQWAHLVEEQPDKFILDRNLHLTQALIGRSLYLFPLEWWYAAFPSEHVYFVCTEELKDFTGESMNGVGRFLGLPRYDNFSEVVQRGAYNVGGHRGYDHEVSWKEVQAEQQQHDDIPLSKEFRKELEDFLRPYNERLFEMTGRRCDW</sequence>
<keyword evidence="4" id="KW-0812">Transmembrane</keyword>
<dbReference type="InterPro" id="IPR027417">
    <property type="entry name" value="P-loop_NTPase"/>
</dbReference>
<feature type="binding site" evidence="3">
    <location>
        <position position="251"/>
    </location>
    <ligand>
        <name>3'-phosphoadenylyl sulfate</name>
        <dbReference type="ChEBI" id="CHEBI:58339"/>
    </ligand>
</feature>
<dbReference type="SUPFAM" id="SSF52540">
    <property type="entry name" value="P-loop containing nucleoside triphosphate hydrolases"/>
    <property type="match status" value="1"/>
</dbReference>
<evidence type="ECO:0000313" key="6">
    <source>
        <dbReference type="Proteomes" id="UP001153069"/>
    </source>
</evidence>
<evidence type="ECO:0000256" key="4">
    <source>
        <dbReference type="SAM" id="Phobius"/>
    </source>
</evidence>
<feature type="binding site" evidence="3">
    <location>
        <position position="259"/>
    </location>
    <ligand>
        <name>3'-phosphoadenylyl sulfate</name>
        <dbReference type="ChEBI" id="CHEBI:58339"/>
    </ligand>
</feature>
<evidence type="ECO:0000313" key="5">
    <source>
        <dbReference type="EMBL" id="CAB9503720.1"/>
    </source>
</evidence>
<feature type="transmembrane region" description="Helical" evidence="4">
    <location>
        <begin position="6"/>
        <end position="23"/>
    </location>
</feature>
<dbReference type="Proteomes" id="UP001153069">
    <property type="component" value="Unassembled WGS sequence"/>
</dbReference>
<dbReference type="PANTHER" id="PTHR10605:SF56">
    <property type="entry name" value="BIFUNCTIONAL HEPARAN SULFATE N-DEACETYLASE_N-SULFOTRANSFERASE"/>
    <property type="match status" value="1"/>
</dbReference>
<keyword evidence="6" id="KW-1185">Reference proteome</keyword>
<evidence type="ECO:0000256" key="3">
    <source>
        <dbReference type="PIRSR" id="PIRSR637359-2"/>
    </source>
</evidence>
<keyword evidence="4" id="KW-1133">Transmembrane helix</keyword>
<feature type="active site" description="For sulfotransferase activity" evidence="2">
    <location>
        <position position="164"/>
    </location>
</feature>
<dbReference type="OrthoDB" id="42496at2759"/>
<dbReference type="AlphaFoldDB" id="A0A9N8DND0"/>
<gene>
    <name evidence="5" type="ORF">SEMRO_174_G076740.1</name>
</gene>
<evidence type="ECO:0000256" key="1">
    <source>
        <dbReference type="ARBA" id="ARBA00022679"/>
    </source>
</evidence>
<organism evidence="5 6">
    <name type="scientific">Seminavis robusta</name>
    <dbReference type="NCBI Taxonomy" id="568900"/>
    <lineage>
        <taxon>Eukaryota</taxon>
        <taxon>Sar</taxon>
        <taxon>Stramenopiles</taxon>
        <taxon>Ochrophyta</taxon>
        <taxon>Bacillariophyta</taxon>
        <taxon>Bacillariophyceae</taxon>
        <taxon>Bacillariophycidae</taxon>
        <taxon>Naviculales</taxon>
        <taxon>Naviculaceae</taxon>
        <taxon>Seminavis</taxon>
    </lineage>
</organism>
<protein>
    <recommendedName>
        <fullName evidence="7">Sulfotransferase</fullName>
    </recommendedName>
</protein>
<keyword evidence="1" id="KW-0808">Transferase</keyword>
<dbReference type="InterPro" id="IPR037359">
    <property type="entry name" value="NST/OST"/>
</dbReference>
<evidence type="ECO:0000256" key="2">
    <source>
        <dbReference type="PIRSR" id="PIRSR637359-1"/>
    </source>
</evidence>
<accession>A0A9N8DND0</accession>
<dbReference type="PANTHER" id="PTHR10605">
    <property type="entry name" value="HEPARAN SULFATE SULFOTRANSFERASE"/>
    <property type="match status" value="1"/>
</dbReference>
<dbReference type="GO" id="GO:0008146">
    <property type="term" value="F:sulfotransferase activity"/>
    <property type="evidence" value="ECO:0007669"/>
    <property type="project" value="InterPro"/>
</dbReference>
<name>A0A9N8DND0_9STRA</name>
<dbReference type="Gene3D" id="3.40.50.300">
    <property type="entry name" value="P-loop containing nucleotide triphosphate hydrolases"/>
    <property type="match status" value="1"/>
</dbReference>